<dbReference type="STRING" id="57664.SAMN05661003_102186"/>
<evidence type="ECO:0000256" key="3">
    <source>
        <dbReference type="ARBA" id="ARBA00019010"/>
    </source>
</evidence>
<keyword evidence="7" id="KW-0547">Nucleotide-binding</keyword>
<evidence type="ECO:0000313" key="11">
    <source>
        <dbReference type="EMBL" id="SDD94295.1"/>
    </source>
</evidence>
<evidence type="ECO:0000256" key="4">
    <source>
        <dbReference type="ARBA" id="ARBA00022490"/>
    </source>
</evidence>
<proteinExistence type="inferred from homology"/>
<evidence type="ECO:0000256" key="6">
    <source>
        <dbReference type="ARBA" id="ARBA00022723"/>
    </source>
</evidence>
<dbReference type="GO" id="GO:0046872">
    <property type="term" value="F:metal ion binding"/>
    <property type="evidence" value="ECO:0007669"/>
    <property type="project" value="UniProtKB-KW"/>
</dbReference>
<evidence type="ECO:0000256" key="5">
    <source>
        <dbReference type="ARBA" id="ARBA00022694"/>
    </source>
</evidence>
<dbReference type="GO" id="GO:0005737">
    <property type="term" value="C:cytoplasm"/>
    <property type="evidence" value="ECO:0007669"/>
    <property type="project" value="UniProtKB-SubCell"/>
</dbReference>
<dbReference type="PANTHER" id="PTHR33540:SF2">
    <property type="entry name" value="TRNA THREONYLCARBAMOYLADENOSINE BIOSYNTHESIS PROTEIN TSAE"/>
    <property type="match status" value="1"/>
</dbReference>
<dbReference type="SUPFAM" id="SSF52540">
    <property type="entry name" value="P-loop containing nucleoside triphosphate hydrolases"/>
    <property type="match status" value="1"/>
</dbReference>
<keyword evidence="9" id="KW-0460">Magnesium</keyword>
<comment type="similarity">
    <text evidence="2">Belongs to the TsaE family.</text>
</comment>
<dbReference type="InterPro" id="IPR003442">
    <property type="entry name" value="T6A_TsaE"/>
</dbReference>
<dbReference type="InterPro" id="IPR027417">
    <property type="entry name" value="P-loop_NTPase"/>
</dbReference>
<dbReference type="EMBL" id="FNAQ01000002">
    <property type="protein sequence ID" value="SDD94295.1"/>
    <property type="molecule type" value="Genomic_DNA"/>
</dbReference>
<dbReference type="GO" id="GO:0005524">
    <property type="term" value="F:ATP binding"/>
    <property type="evidence" value="ECO:0007669"/>
    <property type="project" value="UniProtKB-KW"/>
</dbReference>
<keyword evidence="12" id="KW-1185">Reference proteome</keyword>
<evidence type="ECO:0000256" key="2">
    <source>
        <dbReference type="ARBA" id="ARBA00007599"/>
    </source>
</evidence>
<dbReference type="Gene3D" id="3.40.50.300">
    <property type="entry name" value="P-loop containing nucleotide triphosphate hydrolases"/>
    <property type="match status" value="1"/>
</dbReference>
<organism evidence="11 12">
    <name type="scientific">Desulfuromonas thiophila</name>
    <dbReference type="NCBI Taxonomy" id="57664"/>
    <lineage>
        <taxon>Bacteria</taxon>
        <taxon>Pseudomonadati</taxon>
        <taxon>Thermodesulfobacteriota</taxon>
        <taxon>Desulfuromonadia</taxon>
        <taxon>Desulfuromonadales</taxon>
        <taxon>Desulfuromonadaceae</taxon>
        <taxon>Desulfuromonas</taxon>
    </lineage>
</organism>
<evidence type="ECO:0000256" key="7">
    <source>
        <dbReference type="ARBA" id="ARBA00022741"/>
    </source>
</evidence>
<dbReference type="PANTHER" id="PTHR33540">
    <property type="entry name" value="TRNA THREONYLCARBAMOYLADENOSINE BIOSYNTHESIS PROTEIN TSAE"/>
    <property type="match status" value="1"/>
</dbReference>
<keyword evidence="5" id="KW-0819">tRNA processing</keyword>
<keyword evidence="6" id="KW-0479">Metal-binding</keyword>
<evidence type="ECO:0000313" key="12">
    <source>
        <dbReference type="Proteomes" id="UP000243205"/>
    </source>
</evidence>
<evidence type="ECO:0000256" key="9">
    <source>
        <dbReference type="ARBA" id="ARBA00022842"/>
    </source>
</evidence>
<comment type="subcellular location">
    <subcellularLocation>
        <location evidence="1">Cytoplasm</location>
    </subcellularLocation>
</comment>
<dbReference type="AlphaFoldDB" id="A0A1G6YXC6"/>
<keyword evidence="8" id="KW-0067">ATP-binding</keyword>
<gene>
    <name evidence="11" type="ORF">SAMN05661003_102186</name>
</gene>
<dbReference type="GO" id="GO:0002949">
    <property type="term" value="P:tRNA threonylcarbamoyladenosine modification"/>
    <property type="evidence" value="ECO:0007669"/>
    <property type="project" value="InterPro"/>
</dbReference>
<evidence type="ECO:0000256" key="10">
    <source>
        <dbReference type="ARBA" id="ARBA00032441"/>
    </source>
</evidence>
<evidence type="ECO:0000256" key="8">
    <source>
        <dbReference type="ARBA" id="ARBA00022840"/>
    </source>
</evidence>
<protein>
    <recommendedName>
        <fullName evidence="3">tRNA threonylcarbamoyladenosine biosynthesis protein TsaE</fullName>
    </recommendedName>
    <alternativeName>
        <fullName evidence="10">t(6)A37 threonylcarbamoyladenosine biosynthesis protein TsaE</fullName>
    </alternativeName>
</protein>
<evidence type="ECO:0000256" key="1">
    <source>
        <dbReference type="ARBA" id="ARBA00004496"/>
    </source>
</evidence>
<dbReference type="Proteomes" id="UP000243205">
    <property type="component" value="Unassembled WGS sequence"/>
</dbReference>
<dbReference type="NCBIfam" id="TIGR00150">
    <property type="entry name" value="T6A_YjeE"/>
    <property type="match status" value="1"/>
</dbReference>
<dbReference type="RefSeq" id="WP_092076206.1">
    <property type="nucleotide sequence ID" value="NZ_FNAQ01000002.1"/>
</dbReference>
<sequence>MRLCCLVSNSPAQTGQIGWQLGQWLDAPCRILLQGDLGCGKTCLATALARGLGVPPQQPVASPTYTLMNSYQGRLPLYHFDLYRLAGAEELEDLGFDEFLYANGVSLVEWPDRDPRLQKDALRIQLRWLESESRELSFFADTLFQQQHAVLCHRIRTLAGLVPPDR</sequence>
<accession>A0A1G6YXC6</accession>
<dbReference type="OrthoDB" id="9799110at2"/>
<keyword evidence="4" id="KW-0963">Cytoplasm</keyword>
<reference evidence="12" key="1">
    <citation type="submission" date="2016-10" db="EMBL/GenBank/DDBJ databases">
        <authorList>
            <person name="Varghese N."/>
            <person name="Submissions S."/>
        </authorList>
    </citation>
    <scope>NUCLEOTIDE SEQUENCE [LARGE SCALE GENOMIC DNA]</scope>
    <source>
        <strain evidence="12">DSM 8987</strain>
    </source>
</reference>
<name>A0A1G6YXC6_9BACT</name>
<dbReference type="Pfam" id="PF02367">
    <property type="entry name" value="TsaE"/>
    <property type="match status" value="1"/>
</dbReference>